<evidence type="ECO:0000256" key="1">
    <source>
        <dbReference type="SAM" id="MobiDB-lite"/>
    </source>
</evidence>
<dbReference type="AlphaFoldDB" id="A0A9D4N8A3"/>
<accession>A0A9D4N8A3</accession>
<evidence type="ECO:0000313" key="2">
    <source>
        <dbReference type="EMBL" id="KAH3889661.1"/>
    </source>
</evidence>
<feature type="region of interest" description="Disordered" evidence="1">
    <location>
        <begin position="40"/>
        <end position="102"/>
    </location>
</feature>
<name>A0A9D4N8A3_DREPO</name>
<gene>
    <name evidence="2" type="ORF">DPMN_013722</name>
</gene>
<sequence length="102" mass="11384">MKKDFFSQQHDWMLPIMDQPELTQVGFPVDLGYYQAMDSMPGLASSPYPSPNMMQPIASPSTPGGSSYTSGRKRKGQNYDVSSFEGDDDEDSMDPENTKKYA</sequence>
<evidence type="ECO:0000313" key="3">
    <source>
        <dbReference type="Proteomes" id="UP000828390"/>
    </source>
</evidence>
<proteinExistence type="predicted"/>
<dbReference type="Proteomes" id="UP000828390">
    <property type="component" value="Unassembled WGS sequence"/>
</dbReference>
<feature type="non-terminal residue" evidence="2">
    <location>
        <position position="1"/>
    </location>
</feature>
<dbReference type="EMBL" id="JAIWYP010000001">
    <property type="protein sequence ID" value="KAH3889661.1"/>
    <property type="molecule type" value="Genomic_DNA"/>
</dbReference>
<comment type="caution">
    <text evidence="2">The sequence shown here is derived from an EMBL/GenBank/DDBJ whole genome shotgun (WGS) entry which is preliminary data.</text>
</comment>
<protein>
    <submittedName>
        <fullName evidence="2">Uncharacterized protein</fullName>
    </submittedName>
</protein>
<feature type="compositionally biased region" description="Acidic residues" evidence="1">
    <location>
        <begin position="85"/>
        <end position="94"/>
    </location>
</feature>
<reference evidence="2" key="1">
    <citation type="journal article" date="2019" name="bioRxiv">
        <title>The Genome of the Zebra Mussel, Dreissena polymorpha: A Resource for Invasive Species Research.</title>
        <authorList>
            <person name="McCartney M.A."/>
            <person name="Auch B."/>
            <person name="Kono T."/>
            <person name="Mallez S."/>
            <person name="Zhang Y."/>
            <person name="Obille A."/>
            <person name="Becker A."/>
            <person name="Abrahante J.E."/>
            <person name="Garbe J."/>
            <person name="Badalamenti J.P."/>
            <person name="Herman A."/>
            <person name="Mangelson H."/>
            <person name="Liachko I."/>
            <person name="Sullivan S."/>
            <person name="Sone E.D."/>
            <person name="Koren S."/>
            <person name="Silverstein K.A.T."/>
            <person name="Beckman K.B."/>
            <person name="Gohl D.M."/>
        </authorList>
    </citation>
    <scope>NUCLEOTIDE SEQUENCE</scope>
    <source>
        <strain evidence="2">Duluth1</strain>
        <tissue evidence="2">Whole animal</tissue>
    </source>
</reference>
<organism evidence="2 3">
    <name type="scientific">Dreissena polymorpha</name>
    <name type="common">Zebra mussel</name>
    <name type="synonym">Mytilus polymorpha</name>
    <dbReference type="NCBI Taxonomy" id="45954"/>
    <lineage>
        <taxon>Eukaryota</taxon>
        <taxon>Metazoa</taxon>
        <taxon>Spiralia</taxon>
        <taxon>Lophotrochozoa</taxon>
        <taxon>Mollusca</taxon>
        <taxon>Bivalvia</taxon>
        <taxon>Autobranchia</taxon>
        <taxon>Heteroconchia</taxon>
        <taxon>Euheterodonta</taxon>
        <taxon>Imparidentia</taxon>
        <taxon>Neoheterodontei</taxon>
        <taxon>Myida</taxon>
        <taxon>Dreissenoidea</taxon>
        <taxon>Dreissenidae</taxon>
        <taxon>Dreissena</taxon>
    </lineage>
</organism>
<keyword evidence="3" id="KW-1185">Reference proteome</keyword>
<reference evidence="2" key="2">
    <citation type="submission" date="2020-11" db="EMBL/GenBank/DDBJ databases">
        <authorList>
            <person name="McCartney M.A."/>
            <person name="Auch B."/>
            <person name="Kono T."/>
            <person name="Mallez S."/>
            <person name="Becker A."/>
            <person name="Gohl D.M."/>
            <person name="Silverstein K.A.T."/>
            <person name="Koren S."/>
            <person name="Bechman K.B."/>
            <person name="Herman A."/>
            <person name="Abrahante J.E."/>
            <person name="Garbe J."/>
        </authorList>
    </citation>
    <scope>NUCLEOTIDE SEQUENCE</scope>
    <source>
        <strain evidence="2">Duluth1</strain>
        <tissue evidence="2">Whole animal</tissue>
    </source>
</reference>
<feature type="compositionally biased region" description="Low complexity" evidence="1">
    <location>
        <begin position="59"/>
        <end position="70"/>
    </location>
</feature>